<evidence type="ECO:0000256" key="1">
    <source>
        <dbReference type="ARBA" id="ARBA00023125"/>
    </source>
</evidence>
<evidence type="ECO:0000313" key="5">
    <source>
        <dbReference type="EMBL" id="KAF6202795.1"/>
    </source>
</evidence>
<dbReference type="InterPro" id="IPR009071">
    <property type="entry name" value="HMG_box_dom"/>
</dbReference>
<protein>
    <recommendedName>
        <fullName evidence="4">HMG box domain-containing protein</fullName>
    </recommendedName>
</protein>
<dbReference type="GO" id="GO:0010468">
    <property type="term" value="P:regulation of gene expression"/>
    <property type="evidence" value="ECO:0007669"/>
    <property type="project" value="TreeGrafter"/>
</dbReference>
<dbReference type="EMBL" id="WIXP02000011">
    <property type="protein sequence ID" value="KAF6202795.1"/>
    <property type="molecule type" value="Genomic_DNA"/>
</dbReference>
<feature type="domain" description="HMG box" evidence="4">
    <location>
        <begin position="1"/>
        <end position="61"/>
    </location>
</feature>
<dbReference type="InterPro" id="IPR036910">
    <property type="entry name" value="HMG_box_dom_sf"/>
</dbReference>
<organism evidence="5 6">
    <name type="scientific">Apolygus lucorum</name>
    <name type="common">Small green plant bug</name>
    <name type="synonym">Lygocoris lucorum</name>
    <dbReference type="NCBI Taxonomy" id="248454"/>
    <lineage>
        <taxon>Eukaryota</taxon>
        <taxon>Metazoa</taxon>
        <taxon>Ecdysozoa</taxon>
        <taxon>Arthropoda</taxon>
        <taxon>Hexapoda</taxon>
        <taxon>Insecta</taxon>
        <taxon>Pterygota</taxon>
        <taxon>Neoptera</taxon>
        <taxon>Paraneoptera</taxon>
        <taxon>Hemiptera</taxon>
        <taxon>Heteroptera</taxon>
        <taxon>Panheteroptera</taxon>
        <taxon>Cimicomorpha</taxon>
        <taxon>Miridae</taxon>
        <taxon>Mirini</taxon>
        <taxon>Apolygus</taxon>
    </lineage>
</organism>
<feature type="domain" description="HMG box" evidence="4">
    <location>
        <begin position="69"/>
        <end position="137"/>
    </location>
</feature>
<evidence type="ECO:0000256" key="3">
    <source>
        <dbReference type="SAM" id="MobiDB-lite"/>
    </source>
</evidence>
<accession>A0A6A4JD60</accession>
<dbReference type="SUPFAM" id="SSF47095">
    <property type="entry name" value="HMG-box"/>
    <property type="match status" value="2"/>
</dbReference>
<feature type="region of interest" description="Disordered" evidence="3">
    <location>
        <begin position="122"/>
        <end position="168"/>
    </location>
</feature>
<proteinExistence type="predicted"/>
<dbReference type="GO" id="GO:0005634">
    <property type="term" value="C:nucleus"/>
    <property type="evidence" value="ECO:0007669"/>
    <property type="project" value="UniProtKB-UniRule"/>
</dbReference>
<dbReference type="PANTHER" id="PTHR46040">
    <property type="entry name" value="HIGH MOBILITY GROUP PROTEIN 2"/>
    <property type="match status" value="1"/>
</dbReference>
<dbReference type="OrthoDB" id="3213154at2759"/>
<keyword evidence="1" id="KW-0238">DNA-binding</keyword>
<sequence>MAYILFAKDQWRKRKPNMSFTAYAKEIANRWNNMDEGEKMVWQEKAAREKHRKKQELARAPPMRPKPSIKGPRTAYIFFCMDKRKVVMRDNPNVPLMEISRILGNMWSKLTSTEREAYRMKAEKDKKRYYSQIKKSPKASNGTSRGRQQRRRASPSSSEESSPSEDDV</sequence>
<reference evidence="5" key="1">
    <citation type="journal article" date="2021" name="Mol. Ecol. Resour.">
        <title>Apolygus lucorum genome provides insights into omnivorousness and mesophyll feeding.</title>
        <authorList>
            <person name="Liu Y."/>
            <person name="Liu H."/>
            <person name="Wang H."/>
            <person name="Huang T."/>
            <person name="Liu B."/>
            <person name="Yang B."/>
            <person name="Yin L."/>
            <person name="Li B."/>
            <person name="Zhang Y."/>
            <person name="Zhang S."/>
            <person name="Jiang F."/>
            <person name="Zhang X."/>
            <person name="Ren Y."/>
            <person name="Wang B."/>
            <person name="Wang S."/>
            <person name="Lu Y."/>
            <person name="Wu K."/>
            <person name="Fan W."/>
            <person name="Wang G."/>
        </authorList>
    </citation>
    <scope>NUCLEOTIDE SEQUENCE</scope>
    <source>
        <strain evidence="5">12Hb</strain>
    </source>
</reference>
<dbReference type="GO" id="GO:0003677">
    <property type="term" value="F:DNA binding"/>
    <property type="evidence" value="ECO:0007669"/>
    <property type="project" value="UniProtKB-UniRule"/>
</dbReference>
<evidence type="ECO:0000259" key="4">
    <source>
        <dbReference type="PROSITE" id="PS50118"/>
    </source>
</evidence>
<dbReference type="PANTHER" id="PTHR46040:SF3">
    <property type="entry name" value="HIGH MOBILITY GROUP PROTEIN 2"/>
    <property type="match status" value="1"/>
</dbReference>
<dbReference type="InterPro" id="IPR051965">
    <property type="entry name" value="ChromReg_NeuronalGeneExpr"/>
</dbReference>
<feature type="region of interest" description="Disordered" evidence="3">
    <location>
        <begin position="48"/>
        <end position="68"/>
    </location>
</feature>
<keyword evidence="6" id="KW-1185">Reference proteome</keyword>
<gene>
    <name evidence="5" type="ORF">GE061_003198</name>
</gene>
<name>A0A6A4JD60_APOLU</name>
<dbReference type="Proteomes" id="UP000466442">
    <property type="component" value="Unassembled WGS sequence"/>
</dbReference>
<dbReference type="SMART" id="SM00398">
    <property type="entry name" value="HMG"/>
    <property type="match status" value="2"/>
</dbReference>
<dbReference type="AlphaFoldDB" id="A0A6A4JD60"/>
<comment type="caution">
    <text evidence="5">The sequence shown here is derived from an EMBL/GenBank/DDBJ whole genome shotgun (WGS) entry which is preliminary data.</text>
</comment>
<dbReference type="Pfam" id="PF00505">
    <property type="entry name" value="HMG_box"/>
    <property type="match status" value="2"/>
</dbReference>
<dbReference type="CDD" id="cd00084">
    <property type="entry name" value="HMG-box_SF"/>
    <property type="match status" value="1"/>
</dbReference>
<dbReference type="PROSITE" id="PS50118">
    <property type="entry name" value="HMG_BOX_2"/>
    <property type="match status" value="2"/>
</dbReference>
<evidence type="ECO:0000313" key="6">
    <source>
        <dbReference type="Proteomes" id="UP000466442"/>
    </source>
</evidence>
<keyword evidence="2" id="KW-0539">Nucleus</keyword>
<dbReference type="Gene3D" id="1.10.30.10">
    <property type="entry name" value="High mobility group box domain"/>
    <property type="match status" value="2"/>
</dbReference>
<evidence type="ECO:0000256" key="2">
    <source>
        <dbReference type="ARBA" id="ARBA00023242"/>
    </source>
</evidence>